<comment type="caution">
    <text evidence="2">The sequence shown here is derived from an EMBL/GenBank/DDBJ whole genome shotgun (WGS) entry which is preliminary data.</text>
</comment>
<dbReference type="EMBL" id="JACMSF010000010">
    <property type="protein sequence ID" value="MBC2902402.1"/>
    <property type="molecule type" value="Genomic_DNA"/>
</dbReference>
<keyword evidence="3" id="KW-1185">Reference proteome</keyword>
<proteinExistence type="predicted"/>
<accession>A0A7X1J382</accession>
<dbReference type="Pfam" id="PF04149">
    <property type="entry name" value="DUF397"/>
    <property type="match status" value="1"/>
</dbReference>
<dbReference type="AlphaFoldDB" id="A0A7X1J382"/>
<gene>
    <name evidence="2" type="ORF">H4N64_12415</name>
</gene>
<evidence type="ECO:0000259" key="1">
    <source>
        <dbReference type="Pfam" id="PF04149"/>
    </source>
</evidence>
<evidence type="ECO:0000313" key="3">
    <source>
        <dbReference type="Proteomes" id="UP000584670"/>
    </source>
</evidence>
<name>A0A7X1J382_9ACTN</name>
<feature type="domain" description="DUF397" evidence="1">
    <location>
        <begin position="2"/>
        <end position="52"/>
    </location>
</feature>
<sequence length="59" mass="6855">MWRKSSRSAGGNECVEVADFPDEQWVRDSKDKKGPILTFPRQAWGDFVTSVKEDTRFDF</sequence>
<dbReference type="Proteomes" id="UP000584670">
    <property type="component" value="Unassembled WGS sequence"/>
</dbReference>
<evidence type="ECO:0000313" key="2">
    <source>
        <dbReference type="EMBL" id="MBC2902402.1"/>
    </source>
</evidence>
<organism evidence="2 3">
    <name type="scientific">Streptomyces cupreus</name>
    <dbReference type="NCBI Taxonomy" id="2759956"/>
    <lineage>
        <taxon>Bacteria</taxon>
        <taxon>Bacillati</taxon>
        <taxon>Actinomycetota</taxon>
        <taxon>Actinomycetes</taxon>
        <taxon>Kitasatosporales</taxon>
        <taxon>Streptomycetaceae</taxon>
        <taxon>Streptomyces</taxon>
    </lineage>
</organism>
<protein>
    <submittedName>
        <fullName evidence="2">DUF397 domain-containing protein</fullName>
    </submittedName>
</protein>
<reference evidence="2 3" key="1">
    <citation type="submission" date="2020-08" db="EMBL/GenBank/DDBJ databases">
        <title>Streptomyces sp. PSKA01 genome sequencing and assembly.</title>
        <authorList>
            <person name="Mandal S."/>
            <person name="Maiti P.K."/>
            <person name="Das P."/>
        </authorList>
    </citation>
    <scope>NUCLEOTIDE SEQUENCE [LARGE SCALE GENOMIC DNA]</scope>
    <source>
        <strain evidence="2 3">PSKA01</strain>
    </source>
</reference>
<dbReference type="InterPro" id="IPR007278">
    <property type="entry name" value="DUF397"/>
</dbReference>